<dbReference type="EMBL" id="JAINDJ010000003">
    <property type="protein sequence ID" value="KAG9453722.1"/>
    <property type="molecule type" value="Genomic_DNA"/>
</dbReference>
<proteinExistence type="predicted"/>
<evidence type="ECO:0000313" key="1">
    <source>
        <dbReference type="EMBL" id="KAG9453722.1"/>
    </source>
</evidence>
<protein>
    <submittedName>
        <fullName evidence="1">Uncharacterized protein</fullName>
    </submittedName>
</protein>
<reference evidence="1 2" key="1">
    <citation type="submission" date="2021-07" db="EMBL/GenBank/DDBJ databases">
        <title>The Aristolochia fimbriata genome: insights into angiosperm evolution, floral development and chemical biosynthesis.</title>
        <authorList>
            <person name="Jiao Y."/>
        </authorList>
    </citation>
    <scope>NUCLEOTIDE SEQUENCE [LARGE SCALE GENOMIC DNA]</scope>
    <source>
        <strain evidence="1">IBCAS-2021</strain>
        <tissue evidence="1">Leaf</tissue>
    </source>
</reference>
<evidence type="ECO:0000313" key="2">
    <source>
        <dbReference type="Proteomes" id="UP000825729"/>
    </source>
</evidence>
<comment type="caution">
    <text evidence="1">The sequence shown here is derived from an EMBL/GenBank/DDBJ whole genome shotgun (WGS) entry which is preliminary data.</text>
</comment>
<dbReference type="Proteomes" id="UP000825729">
    <property type="component" value="Unassembled WGS sequence"/>
</dbReference>
<accession>A0AAV7F1P9</accession>
<name>A0AAV7F1P9_ARIFI</name>
<keyword evidence="2" id="KW-1185">Reference proteome</keyword>
<dbReference type="AlphaFoldDB" id="A0AAV7F1P9"/>
<gene>
    <name evidence="1" type="ORF">H6P81_006626</name>
</gene>
<organism evidence="1 2">
    <name type="scientific">Aristolochia fimbriata</name>
    <name type="common">White veined hardy Dutchman's pipe vine</name>
    <dbReference type="NCBI Taxonomy" id="158543"/>
    <lineage>
        <taxon>Eukaryota</taxon>
        <taxon>Viridiplantae</taxon>
        <taxon>Streptophyta</taxon>
        <taxon>Embryophyta</taxon>
        <taxon>Tracheophyta</taxon>
        <taxon>Spermatophyta</taxon>
        <taxon>Magnoliopsida</taxon>
        <taxon>Magnoliidae</taxon>
        <taxon>Piperales</taxon>
        <taxon>Aristolochiaceae</taxon>
        <taxon>Aristolochia</taxon>
    </lineage>
</organism>
<sequence length="123" mass="12719">MEPSNIGKEEMEAAEGLVFDTRAVGLTSLSTGSTVVTTTVTASATTSVSHGTERLPSTSNAHVPVVVSLPENIFSVSVDGVDVASSIAFTSTMPCTIANMSALTGLVFILESLISPRRSNDDE</sequence>